<dbReference type="STRING" id="525640.SAMN04487971_1029"/>
<evidence type="ECO:0000256" key="2">
    <source>
        <dbReference type="ARBA" id="ARBA00008799"/>
    </source>
</evidence>
<sequence>MSRLIVVSNRVPDPAKGPPAGGLAVALNSALEKMGGVWMGWTGKSSGVKEPGPLQFVERGNITFALTDLSRRDLAEYYTGFANSVLWPLCHYRLDLTEYARKDMAGYFRVNRLFAERLRPLIQPDDIIWIHDYHLIPMASELRRLGVGNRIGFFMHIPWPSPDVFFTLPVHEAIIDNLTAYDLLGFQTEHDVENFALALKRDGIGRDMGDGWMAAYGRRFQAKAFPIGIDVAEFASTAREAVRSKAVKRTAVSFAGRDLIIGVDRLDYSKGLTHRIDGFERFLIANPAWRGRTTLLQVTPKSRSEVQGYSDMQRQVAEHAGRVNGAMGTLDWTPIRYINQSVGRNTLAGLYRIARVGLVTPLRDGMNLVAKEFVAAQNPADPGVLVLSRFAGAARELDAAVLVNPYDVEAIGNAIARALSMPLEARVERYTAMMARIEQNDISKWSADFLGMLQPEQQRTTEPALA</sequence>
<dbReference type="Pfam" id="PF00982">
    <property type="entry name" value="Glyco_transf_20"/>
    <property type="match status" value="1"/>
</dbReference>
<dbReference type="GO" id="GO:0005992">
    <property type="term" value="P:trehalose biosynthetic process"/>
    <property type="evidence" value="ECO:0007669"/>
    <property type="project" value="UniProtKB-UniRule"/>
</dbReference>
<proteinExistence type="inferred from homology"/>
<evidence type="ECO:0000313" key="10">
    <source>
        <dbReference type="EMBL" id="SDK61966.1"/>
    </source>
</evidence>
<keyword evidence="6 9" id="KW-0328">Glycosyltransferase</keyword>
<keyword evidence="11" id="KW-1185">Reference proteome</keyword>
<dbReference type="NCBIfam" id="TIGR02400">
    <property type="entry name" value="trehalose_OtsA"/>
    <property type="match status" value="1"/>
</dbReference>
<dbReference type="UniPathway" id="UPA00299"/>
<name>A0A1G9DDJ4_9RHOB</name>
<accession>A0A1G9DDJ4</accession>
<dbReference type="Proteomes" id="UP000199555">
    <property type="component" value="Unassembled WGS sequence"/>
</dbReference>
<comment type="function">
    <text evidence="9">Probably involved in the osmoprotection via the biosynthesis of trehalose. Catalyzes the transfer of glucose from UDP-alpha-D-glucose (UDP-Glc) to D-glucose 6-phosphate (Glc-6-P) to form trehalose-6-phosphate. Acts with retention of the anomeric configuration of the UDP-sugar donor.</text>
</comment>
<evidence type="ECO:0000256" key="8">
    <source>
        <dbReference type="ARBA" id="ARBA00048039"/>
    </source>
</evidence>
<comment type="similarity">
    <text evidence="2 9">Belongs to the glycosyltransferase 20 family.</text>
</comment>
<evidence type="ECO:0000256" key="7">
    <source>
        <dbReference type="ARBA" id="ARBA00022679"/>
    </source>
</evidence>
<evidence type="ECO:0000256" key="6">
    <source>
        <dbReference type="ARBA" id="ARBA00022676"/>
    </source>
</evidence>
<evidence type="ECO:0000256" key="5">
    <source>
        <dbReference type="ARBA" id="ARBA00018539"/>
    </source>
</evidence>
<dbReference type="CDD" id="cd03788">
    <property type="entry name" value="GT20_TPS"/>
    <property type="match status" value="1"/>
</dbReference>
<dbReference type="OrthoDB" id="9815690at2"/>
<evidence type="ECO:0000256" key="9">
    <source>
        <dbReference type="RuleBase" id="RU362045"/>
    </source>
</evidence>
<dbReference type="InterPro" id="IPR001830">
    <property type="entry name" value="Glyco_trans_20"/>
</dbReference>
<reference evidence="11" key="1">
    <citation type="submission" date="2016-10" db="EMBL/GenBank/DDBJ databases">
        <authorList>
            <person name="Varghese N."/>
            <person name="Submissions S."/>
        </authorList>
    </citation>
    <scope>NUCLEOTIDE SEQUENCE [LARGE SCALE GENOMIC DNA]</scope>
    <source>
        <strain evidence="11">CGMCC 1.7655</strain>
    </source>
</reference>
<dbReference type="AlphaFoldDB" id="A0A1G9DDJ4"/>
<comment type="catalytic activity">
    <reaction evidence="8 9">
        <text>D-glucose 6-phosphate + UDP-alpha-D-glucose = alpha,alpha-trehalose 6-phosphate + UDP + H(+)</text>
        <dbReference type="Rhea" id="RHEA:18889"/>
        <dbReference type="ChEBI" id="CHEBI:15378"/>
        <dbReference type="ChEBI" id="CHEBI:58223"/>
        <dbReference type="ChEBI" id="CHEBI:58429"/>
        <dbReference type="ChEBI" id="CHEBI:58885"/>
        <dbReference type="ChEBI" id="CHEBI:61548"/>
        <dbReference type="EC" id="2.4.1.15"/>
    </reaction>
</comment>
<gene>
    <name evidence="10" type="ORF">SAMN04487971_1029</name>
</gene>
<keyword evidence="7 9" id="KW-0808">Transferase</keyword>
<evidence type="ECO:0000256" key="4">
    <source>
        <dbReference type="ARBA" id="ARBA00012538"/>
    </source>
</evidence>
<evidence type="ECO:0000256" key="1">
    <source>
        <dbReference type="ARBA" id="ARBA00005199"/>
    </source>
</evidence>
<dbReference type="Gene3D" id="3.40.50.2000">
    <property type="entry name" value="Glycogen Phosphorylase B"/>
    <property type="match status" value="2"/>
</dbReference>
<dbReference type="SUPFAM" id="SSF53756">
    <property type="entry name" value="UDP-Glycosyltransferase/glycogen phosphorylase"/>
    <property type="match status" value="1"/>
</dbReference>
<dbReference type="GO" id="GO:0003825">
    <property type="term" value="F:alpha,alpha-trehalose-phosphate synthase (UDP-forming) activity"/>
    <property type="evidence" value="ECO:0007669"/>
    <property type="project" value="UniProtKB-UniRule"/>
</dbReference>
<protein>
    <recommendedName>
        <fullName evidence="5 9">Trehalose-6-phosphate synthase</fullName>
        <ecNumber evidence="4 9">2.4.1.15</ecNumber>
    </recommendedName>
    <alternativeName>
        <fullName evidence="9">Osmoregulatory trehalose synthesis protein A</fullName>
    </alternativeName>
    <alternativeName>
        <fullName evidence="9">UDP-glucose-glucosephosphate glucosyltransferase</fullName>
    </alternativeName>
</protein>
<evidence type="ECO:0000256" key="3">
    <source>
        <dbReference type="ARBA" id="ARBA00011881"/>
    </source>
</evidence>
<dbReference type="EMBL" id="FNGE01000002">
    <property type="protein sequence ID" value="SDK61966.1"/>
    <property type="molecule type" value="Genomic_DNA"/>
</dbReference>
<comment type="subunit">
    <text evidence="3 9">Homotetramer.</text>
</comment>
<organism evidence="10 11">
    <name type="scientific">Paracoccus chinensis</name>
    <dbReference type="NCBI Taxonomy" id="525640"/>
    <lineage>
        <taxon>Bacteria</taxon>
        <taxon>Pseudomonadati</taxon>
        <taxon>Pseudomonadota</taxon>
        <taxon>Alphaproteobacteria</taxon>
        <taxon>Rhodobacterales</taxon>
        <taxon>Paracoccaceae</taxon>
        <taxon>Paracoccus</taxon>
    </lineage>
</organism>
<dbReference type="EC" id="2.4.1.15" evidence="4 9"/>
<comment type="pathway">
    <text evidence="1 9">Glycan biosynthesis; trehalose biosynthesis.</text>
</comment>
<evidence type="ECO:0000313" key="11">
    <source>
        <dbReference type="Proteomes" id="UP000199555"/>
    </source>
</evidence>
<dbReference type="InterPro" id="IPR012766">
    <property type="entry name" value="Trehalose_OtsA"/>
</dbReference>
<dbReference type="PANTHER" id="PTHR10788:SF106">
    <property type="entry name" value="BCDNA.GH08860"/>
    <property type="match status" value="1"/>
</dbReference>
<dbReference type="PANTHER" id="PTHR10788">
    <property type="entry name" value="TREHALOSE-6-PHOSPHATE SYNTHASE"/>
    <property type="match status" value="1"/>
</dbReference>
<dbReference type="RefSeq" id="WP_090752157.1">
    <property type="nucleotide sequence ID" value="NZ_FNGE01000002.1"/>
</dbReference>